<comment type="caution">
    <text evidence="1">The sequence shown here is derived from an EMBL/GenBank/DDBJ whole genome shotgun (WGS) entry which is preliminary data.</text>
</comment>
<reference evidence="2" key="1">
    <citation type="journal article" date="2022" name="Mol. Ecol. Resour.">
        <title>The genomes of chicory, endive, great burdock and yacon provide insights into Asteraceae palaeo-polyploidization history and plant inulin production.</title>
        <authorList>
            <person name="Fan W."/>
            <person name="Wang S."/>
            <person name="Wang H."/>
            <person name="Wang A."/>
            <person name="Jiang F."/>
            <person name="Liu H."/>
            <person name="Zhao H."/>
            <person name="Xu D."/>
            <person name="Zhang Y."/>
        </authorList>
    </citation>
    <scope>NUCLEOTIDE SEQUENCE [LARGE SCALE GENOMIC DNA]</scope>
    <source>
        <strain evidence="2">cv. Yunnan</strain>
    </source>
</reference>
<evidence type="ECO:0000313" key="2">
    <source>
        <dbReference type="Proteomes" id="UP001056120"/>
    </source>
</evidence>
<organism evidence="1 2">
    <name type="scientific">Smallanthus sonchifolius</name>
    <dbReference type="NCBI Taxonomy" id="185202"/>
    <lineage>
        <taxon>Eukaryota</taxon>
        <taxon>Viridiplantae</taxon>
        <taxon>Streptophyta</taxon>
        <taxon>Embryophyta</taxon>
        <taxon>Tracheophyta</taxon>
        <taxon>Spermatophyta</taxon>
        <taxon>Magnoliopsida</taxon>
        <taxon>eudicotyledons</taxon>
        <taxon>Gunneridae</taxon>
        <taxon>Pentapetalae</taxon>
        <taxon>asterids</taxon>
        <taxon>campanulids</taxon>
        <taxon>Asterales</taxon>
        <taxon>Asteraceae</taxon>
        <taxon>Asteroideae</taxon>
        <taxon>Heliantheae alliance</taxon>
        <taxon>Millerieae</taxon>
        <taxon>Smallanthus</taxon>
    </lineage>
</organism>
<sequence length="82" mass="8920">MRGPSGTIVWNRNEIEGPTGTVVCNRNGNLEYPDLKQNPDLEFQKPATPVKPPSPADHTCRKPATLTKPPSPADQTTKPISD</sequence>
<keyword evidence="2" id="KW-1185">Reference proteome</keyword>
<gene>
    <name evidence="1" type="ORF">L1987_03301</name>
</gene>
<evidence type="ECO:0000313" key="1">
    <source>
        <dbReference type="EMBL" id="KAI3829184.1"/>
    </source>
</evidence>
<accession>A0ACB9KA91</accession>
<dbReference type="EMBL" id="CM042018">
    <property type="protein sequence ID" value="KAI3829184.1"/>
    <property type="molecule type" value="Genomic_DNA"/>
</dbReference>
<protein>
    <submittedName>
        <fullName evidence="1">Uncharacterized protein</fullName>
    </submittedName>
</protein>
<reference evidence="1 2" key="2">
    <citation type="journal article" date="2022" name="Mol. Ecol. Resour.">
        <title>The genomes of chicory, endive, great burdock and yacon provide insights into Asteraceae paleo-polyploidization history and plant inulin production.</title>
        <authorList>
            <person name="Fan W."/>
            <person name="Wang S."/>
            <person name="Wang H."/>
            <person name="Wang A."/>
            <person name="Jiang F."/>
            <person name="Liu H."/>
            <person name="Zhao H."/>
            <person name="Xu D."/>
            <person name="Zhang Y."/>
        </authorList>
    </citation>
    <scope>NUCLEOTIDE SEQUENCE [LARGE SCALE GENOMIC DNA]</scope>
    <source>
        <strain evidence="2">cv. Yunnan</strain>
        <tissue evidence="1">Leaves</tissue>
    </source>
</reference>
<proteinExistence type="predicted"/>
<dbReference type="Proteomes" id="UP001056120">
    <property type="component" value="Linkage Group LG01"/>
</dbReference>
<name>A0ACB9KA91_9ASTR</name>